<dbReference type="Gene3D" id="3.40.50.2300">
    <property type="match status" value="2"/>
</dbReference>
<dbReference type="PANTHER" id="PTHR30146">
    <property type="entry name" value="LACI-RELATED TRANSCRIPTIONAL REPRESSOR"/>
    <property type="match status" value="1"/>
</dbReference>
<protein>
    <submittedName>
        <fullName evidence="5">LacI family repressor for deo operon, udp, cdd, tsx, nupC, and nupG</fullName>
    </submittedName>
</protein>
<dbReference type="EMBL" id="JACIDO010000001">
    <property type="protein sequence ID" value="MBB3934682.1"/>
    <property type="molecule type" value="Genomic_DNA"/>
</dbReference>
<dbReference type="InterPro" id="IPR046335">
    <property type="entry name" value="LacI/GalR-like_sensor"/>
</dbReference>
<proteinExistence type="predicted"/>
<dbReference type="Gene3D" id="1.10.260.40">
    <property type="entry name" value="lambda repressor-like DNA-binding domains"/>
    <property type="match status" value="1"/>
</dbReference>
<sequence length="324" mass="34695">MSTATVSRALASPDQVSPELRARVQAAVAKLGYTPNAAARQLRIKRSRTALVVTRRRWSAPFFAEVLRGLDEEFSAAGYAMVLGNVDEDGGERSRQLVDMMFSGTIDGAVLLSGRVAAADGRTMFEAGLPLVSLCAAIEGTHTILTDEGECIARGARELLRLGHRNFLYLPGPSDNYNEQVRWAALAEVFASASTDATVSRAEQCDFSLAAGVAAARDFLSMKQRPTAVIAVSDENAIGFLQTVQEAGVGVPHDVSVLGFDGIEFADFCRPTLSTIRQPRLELGRAGARILLKAIESGPPLSLSREILPNELQFRGSTGPVCET</sequence>
<feature type="domain" description="HTH lacI-type" evidence="4">
    <location>
        <begin position="1"/>
        <end position="44"/>
    </location>
</feature>
<gene>
    <name evidence="5" type="ORF">GGR05_000793</name>
</gene>
<keyword evidence="1" id="KW-0805">Transcription regulation</keyword>
<dbReference type="GO" id="GO:0000976">
    <property type="term" value="F:transcription cis-regulatory region binding"/>
    <property type="evidence" value="ECO:0007669"/>
    <property type="project" value="TreeGrafter"/>
</dbReference>
<dbReference type="GO" id="GO:0003700">
    <property type="term" value="F:DNA-binding transcription factor activity"/>
    <property type="evidence" value="ECO:0007669"/>
    <property type="project" value="TreeGrafter"/>
</dbReference>
<dbReference type="CDD" id="cd01392">
    <property type="entry name" value="HTH_LacI"/>
    <property type="match status" value="1"/>
</dbReference>
<reference evidence="5 6" key="1">
    <citation type="submission" date="2020-08" db="EMBL/GenBank/DDBJ databases">
        <title>Genomic Encyclopedia of Type Strains, Phase IV (KMG-IV): sequencing the most valuable type-strain genomes for metagenomic binning, comparative biology and taxonomic classification.</title>
        <authorList>
            <person name="Goeker M."/>
        </authorList>
    </citation>
    <scope>NUCLEOTIDE SEQUENCE [LARGE SCALE GENOMIC DNA]</scope>
    <source>
        <strain evidence="5 6">DSM 25024</strain>
    </source>
</reference>
<dbReference type="InterPro" id="IPR000843">
    <property type="entry name" value="HTH_LacI"/>
</dbReference>
<dbReference type="Pfam" id="PF00356">
    <property type="entry name" value="LacI"/>
    <property type="match status" value="1"/>
</dbReference>
<dbReference type="SUPFAM" id="SSF47413">
    <property type="entry name" value="lambda repressor-like DNA-binding domains"/>
    <property type="match status" value="1"/>
</dbReference>
<evidence type="ECO:0000256" key="3">
    <source>
        <dbReference type="ARBA" id="ARBA00023163"/>
    </source>
</evidence>
<evidence type="ECO:0000313" key="5">
    <source>
        <dbReference type="EMBL" id="MBB3934682.1"/>
    </source>
</evidence>
<dbReference type="Proteomes" id="UP000531216">
    <property type="component" value="Unassembled WGS sequence"/>
</dbReference>
<dbReference type="SMART" id="SM00354">
    <property type="entry name" value="HTH_LACI"/>
    <property type="match status" value="1"/>
</dbReference>
<dbReference type="OrthoDB" id="7946617at2"/>
<comment type="caution">
    <text evidence="5">The sequence shown here is derived from an EMBL/GenBank/DDBJ whole genome shotgun (WGS) entry which is preliminary data.</text>
</comment>
<organism evidence="5 6">
    <name type="scientific">Aureimonas phyllosphaerae</name>
    <dbReference type="NCBI Taxonomy" id="1166078"/>
    <lineage>
        <taxon>Bacteria</taxon>
        <taxon>Pseudomonadati</taxon>
        <taxon>Pseudomonadota</taxon>
        <taxon>Alphaproteobacteria</taxon>
        <taxon>Hyphomicrobiales</taxon>
        <taxon>Aurantimonadaceae</taxon>
        <taxon>Aureimonas</taxon>
    </lineage>
</organism>
<dbReference type="InterPro" id="IPR028082">
    <property type="entry name" value="Peripla_BP_I"/>
</dbReference>
<evidence type="ECO:0000256" key="2">
    <source>
        <dbReference type="ARBA" id="ARBA00023125"/>
    </source>
</evidence>
<evidence type="ECO:0000256" key="1">
    <source>
        <dbReference type="ARBA" id="ARBA00023015"/>
    </source>
</evidence>
<dbReference type="AlphaFoldDB" id="A0A7W6FU62"/>
<evidence type="ECO:0000313" key="6">
    <source>
        <dbReference type="Proteomes" id="UP000531216"/>
    </source>
</evidence>
<dbReference type="Pfam" id="PF13377">
    <property type="entry name" value="Peripla_BP_3"/>
    <property type="match status" value="1"/>
</dbReference>
<dbReference type="InterPro" id="IPR010982">
    <property type="entry name" value="Lambda_DNA-bd_dom_sf"/>
</dbReference>
<evidence type="ECO:0000259" key="4">
    <source>
        <dbReference type="PROSITE" id="PS50932"/>
    </source>
</evidence>
<dbReference type="PROSITE" id="PS50932">
    <property type="entry name" value="HTH_LACI_2"/>
    <property type="match status" value="1"/>
</dbReference>
<keyword evidence="2" id="KW-0238">DNA-binding</keyword>
<dbReference type="PANTHER" id="PTHR30146:SF138">
    <property type="entry name" value="TRANSCRIPTIONAL REGULATORY PROTEIN"/>
    <property type="match status" value="1"/>
</dbReference>
<name>A0A7W6FU62_9HYPH</name>
<keyword evidence="3" id="KW-0804">Transcription</keyword>
<keyword evidence="6" id="KW-1185">Reference proteome</keyword>
<dbReference type="SUPFAM" id="SSF53822">
    <property type="entry name" value="Periplasmic binding protein-like I"/>
    <property type="match status" value="1"/>
</dbReference>
<accession>A0A7W6FU62</accession>